<dbReference type="Proteomes" id="UP000521943">
    <property type="component" value="Unassembled WGS sequence"/>
</dbReference>
<feature type="transmembrane region" description="Helical" evidence="2">
    <location>
        <begin position="144"/>
        <end position="165"/>
    </location>
</feature>
<evidence type="ECO:0000313" key="5">
    <source>
        <dbReference type="Proteomes" id="UP000521943"/>
    </source>
</evidence>
<feature type="compositionally biased region" description="Basic and acidic residues" evidence="1">
    <location>
        <begin position="268"/>
        <end position="292"/>
    </location>
</feature>
<feature type="compositionally biased region" description="Low complexity" evidence="1">
    <location>
        <begin position="302"/>
        <end position="312"/>
    </location>
</feature>
<keyword evidence="2" id="KW-0472">Membrane</keyword>
<feature type="compositionally biased region" description="Acidic residues" evidence="1">
    <location>
        <begin position="258"/>
        <end position="267"/>
    </location>
</feature>
<name>A0A8H6LXS5_9AGAR</name>
<protein>
    <recommendedName>
        <fullName evidence="3">DUF6533 domain-containing protein</fullName>
    </recommendedName>
</protein>
<sequence length="312" mass="35260">MSLTPEEISEIISSFSGSLRTEFYYYLTTIPMEVRIMWPRKWHWGKVLFLVNRYLPMLLEGEFTSSFLPRFVPSSIKPSTQPFPASTVIQLRTRDSHWERIWYKLAILRKQRAVVPLSAVERELGYACTWRGQISSANAKGYAIAGYVGLAKALCIFALVLYIFLVRYRKQAGAFKLLHVLRRDSGVYILSVVGIRLGAAAGLAFWPKVGMYNIPGQLQIVVVPVLANRLLLNIWRTEDPEVRKTVSSILFDPPRPEEDSEDDDEEFGDRPIEMVRYEGLGRWRAPAAREESEGTPQGGTGATQAAENGEGV</sequence>
<evidence type="ECO:0000256" key="1">
    <source>
        <dbReference type="SAM" id="MobiDB-lite"/>
    </source>
</evidence>
<gene>
    <name evidence="4" type="ORF">DFP72DRAFT_857339</name>
</gene>
<dbReference type="EMBL" id="JACGCI010000118">
    <property type="protein sequence ID" value="KAF6744542.1"/>
    <property type="molecule type" value="Genomic_DNA"/>
</dbReference>
<comment type="caution">
    <text evidence="4">The sequence shown here is derived from an EMBL/GenBank/DDBJ whole genome shotgun (WGS) entry which is preliminary data.</text>
</comment>
<dbReference type="InterPro" id="IPR045340">
    <property type="entry name" value="DUF6533"/>
</dbReference>
<feature type="domain" description="DUF6533" evidence="3">
    <location>
        <begin position="24"/>
        <end position="58"/>
    </location>
</feature>
<accession>A0A8H6LXS5</accession>
<evidence type="ECO:0000313" key="4">
    <source>
        <dbReference type="EMBL" id="KAF6744542.1"/>
    </source>
</evidence>
<feature type="transmembrane region" description="Helical" evidence="2">
    <location>
        <begin position="186"/>
        <end position="206"/>
    </location>
</feature>
<keyword evidence="2" id="KW-1133">Transmembrane helix</keyword>
<keyword evidence="2" id="KW-0812">Transmembrane</keyword>
<proteinExistence type="predicted"/>
<dbReference type="OrthoDB" id="3350812at2759"/>
<keyword evidence="5" id="KW-1185">Reference proteome</keyword>
<organism evidence="4 5">
    <name type="scientific">Ephemerocybe angulata</name>
    <dbReference type="NCBI Taxonomy" id="980116"/>
    <lineage>
        <taxon>Eukaryota</taxon>
        <taxon>Fungi</taxon>
        <taxon>Dikarya</taxon>
        <taxon>Basidiomycota</taxon>
        <taxon>Agaricomycotina</taxon>
        <taxon>Agaricomycetes</taxon>
        <taxon>Agaricomycetidae</taxon>
        <taxon>Agaricales</taxon>
        <taxon>Agaricineae</taxon>
        <taxon>Psathyrellaceae</taxon>
        <taxon>Ephemerocybe</taxon>
    </lineage>
</organism>
<evidence type="ECO:0000259" key="3">
    <source>
        <dbReference type="Pfam" id="PF20151"/>
    </source>
</evidence>
<reference evidence="4 5" key="1">
    <citation type="submission" date="2020-07" db="EMBL/GenBank/DDBJ databases">
        <title>Comparative genomics of pyrophilous fungi reveals a link between fire events and developmental genes.</title>
        <authorList>
            <consortium name="DOE Joint Genome Institute"/>
            <person name="Steindorff A.S."/>
            <person name="Carver A."/>
            <person name="Calhoun S."/>
            <person name="Stillman K."/>
            <person name="Liu H."/>
            <person name="Lipzen A."/>
            <person name="Pangilinan J."/>
            <person name="Labutti K."/>
            <person name="Bruns T.D."/>
            <person name="Grigoriev I.V."/>
        </authorList>
    </citation>
    <scope>NUCLEOTIDE SEQUENCE [LARGE SCALE GENOMIC DNA]</scope>
    <source>
        <strain evidence="4 5">CBS 144469</strain>
    </source>
</reference>
<feature type="region of interest" description="Disordered" evidence="1">
    <location>
        <begin position="247"/>
        <end position="312"/>
    </location>
</feature>
<dbReference type="Pfam" id="PF20151">
    <property type="entry name" value="DUF6533"/>
    <property type="match status" value="1"/>
</dbReference>
<dbReference type="AlphaFoldDB" id="A0A8H6LXS5"/>
<evidence type="ECO:0000256" key="2">
    <source>
        <dbReference type="SAM" id="Phobius"/>
    </source>
</evidence>